<protein>
    <submittedName>
        <fullName evidence="1">Uncharacterized protein</fullName>
    </submittedName>
</protein>
<gene>
    <name evidence="1" type="ORF">MILUP08_44005</name>
</gene>
<dbReference type="Proteomes" id="UP000003448">
    <property type="component" value="Unassembled WGS sequence"/>
</dbReference>
<evidence type="ECO:0000313" key="2">
    <source>
        <dbReference type="Proteomes" id="UP000003448"/>
    </source>
</evidence>
<reference evidence="2" key="1">
    <citation type="journal article" date="2012" name="J. Bacteriol.">
        <title>Genome Sequence of Micromonospora lupini Lupac 08, Isolated from Root Nodules of Lupinus angustifolius.</title>
        <authorList>
            <person name="Alonso-Vega P."/>
            <person name="Normand P."/>
            <person name="Bacigalupe R."/>
            <person name="Pujic P."/>
            <person name="Lajus A."/>
            <person name="Vallenet D."/>
            <person name="Carro L."/>
            <person name="Coll P."/>
            <person name="Trujillo M.E."/>
        </authorList>
    </citation>
    <scope>NUCLEOTIDE SEQUENCE [LARGE SCALE GENOMIC DNA]</scope>
    <source>
        <strain evidence="2">Lupac 08</strain>
    </source>
</reference>
<evidence type="ECO:0000313" key="1">
    <source>
        <dbReference type="EMBL" id="CCH19088.1"/>
    </source>
</evidence>
<name>I0L5J1_9ACTN</name>
<keyword evidence="2" id="KW-1185">Reference proteome</keyword>
<sequence>MLLSLPMNGLLTAHNRPSSYSGTSKLHRTQPASAPLVLMHCRLQSGPWIVPAADAPFALVSFTQTRSPYAAKHAFAPVVDTHHTSTPLAAGGAPLGVPVAADAAEAVPTRTRATVVGTMTSAPTLRASGFLRIRVSSPSVHDDRHSGAGR</sequence>
<dbReference type="AlphaFoldDB" id="I0L5J1"/>
<organism evidence="1 2">
    <name type="scientific">Micromonospora lupini str. Lupac 08</name>
    <dbReference type="NCBI Taxonomy" id="1150864"/>
    <lineage>
        <taxon>Bacteria</taxon>
        <taxon>Bacillati</taxon>
        <taxon>Actinomycetota</taxon>
        <taxon>Actinomycetes</taxon>
        <taxon>Micromonosporales</taxon>
        <taxon>Micromonosporaceae</taxon>
        <taxon>Micromonospora</taxon>
    </lineage>
</organism>
<accession>I0L5J1</accession>
<proteinExistence type="predicted"/>
<comment type="caution">
    <text evidence="1">The sequence shown here is derived from an EMBL/GenBank/DDBJ whole genome shotgun (WGS) entry which is preliminary data.</text>
</comment>
<dbReference type="STRING" id="1150864.MILUP08_44005"/>
<dbReference type="EMBL" id="CAIE01000031">
    <property type="protein sequence ID" value="CCH19088.1"/>
    <property type="molecule type" value="Genomic_DNA"/>
</dbReference>